<evidence type="ECO:0000256" key="1">
    <source>
        <dbReference type="ARBA" id="ARBA00004123"/>
    </source>
</evidence>
<keyword evidence="6" id="KW-1185">Reference proteome</keyword>
<reference evidence="6" key="1">
    <citation type="submission" date="2022-10" db="EMBL/GenBank/DDBJ databases">
        <title>Genome assembly of Pristionchus species.</title>
        <authorList>
            <person name="Yoshida K."/>
            <person name="Sommer R.J."/>
        </authorList>
    </citation>
    <scope>NUCLEOTIDE SEQUENCE [LARGE SCALE GENOMIC DNA]</scope>
    <source>
        <strain evidence="6">RS5460</strain>
    </source>
</reference>
<feature type="non-terminal residue" evidence="5">
    <location>
        <position position="107"/>
    </location>
</feature>
<comment type="caution">
    <text evidence="5">The sequence shown here is derived from an EMBL/GenBank/DDBJ whole genome shotgun (WGS) entry which is preliminary data.</text>
</comment>
<dbReference type="Proteomes" id="UP001328107">
    <property type="component" value="Unassembled WGS sequence"/>
</dbReference>
<keyword evidence="3" id="KW-0677">Repeat</keyword>
<dbReference type="Gene3D" id="2.130.10.10">
    <property type="entry name" value="YVTN repeat-like/Quinoprotein amine dehydrogenase"/>
    <property type="match status" value="1"/>
</dbReference>
<dbReference type="InterPro" id="IPR037850">
    <property type="entry name" value="RBBP5/Swd1"/>
</dbReference>
<evidence type="ECO:0000313" key="6">
    <source>
        <dbReference type="Proteomes" id="UP001328107"/>
    </source>
</evidence>
<protein>
    <recommendedName>
        <fullName evidence="7">WD40 domain-containing protein</fullName>
    </recommendedName>
</protein>
<evidence type="ECO:0000256" key="2">
    <source>
        <dbReference type="ARBA" id="ARBA00022574"/>
    </source>
</evidence>
<dbReference type="AlphaFoldDB" id="A0AAN5CCY9"/>
<dbReference type="SUPFAM" id="SSF50978">
    <property type="entry name" value="WD40 repeat-like"/>
    <property type="match status" value="1"/>
</dbReference>
<dbReference type="PANTHER" id="PTHR44040">
    <property type="entry name" value="RETINOBLASTOMA-BINDING PROTEIN 5"/>
    <property type="match status" value="1"/>
</dbReference>
<feature type="non-terminal residue" evidence="5">
    <location>
        <position position="1"/>
    </location>
</feature>
<keyword evidence="4" id="KW-0539">Nucleus</keyword>
<comment type="subcellular location">
    <subcellularLocation>
        <location evidence="1">Nucleus</location>
    </subcellularLocation>
</comment>
<proteinExistence type="predicted"/>
<gene>
    <name evidence="5" type="ORF">PMAYCL1PPCAC_09062</name>
</gene>
<keyword evidence="2" id="KW-0853">WD repeat</keyword>
<organism evidence="5 6">
    <name type="scientific">Pristionchus mayeri</name>
    <dbReference type="NCBI Taxonomy" id="1317129"/>
    <lineage>
        <taxon>Eukaryota</taxon>
        <taxon>Metazoa</taxon>
        <taxon>Ecdysozoa</taxon>
        <taxon>Nematoda</taxon>
        <taxon>Chromadorea</taxon>
        <taxon>Rhabditida</taxon>
        <taxon>Rhabditina</taxon>
        <taxon>Diplogasteromorpha</taxon>
        <taxon>Diplogasteroidea</taxon>
        <taxon>Neodiplogasteridae</taxon>
        <taxon>Pristionchus</taxon>
    </lineage>
</organism>
<dbReference type="InterPro" id="IPR015943">
    <property type="entry name" value="WD40/YVTN_repeat-like_dom_sf"/>
</dbReference>
<sequence>RDDNQLLVLANGLNPCLEWIKEKKSAELKSSKSLLRGDSVCCATFDRRGKYVLAGTSKGRIVIFDAQTQKLLSIVQQNTVQQVRNFVVPRRGCFILTNSQDRIIRRY</sequence>
<dbReference type="GO" id="GO:0048188">
    <property type="term" value="C:Set1C/COMPASS complex"/>
    <property type="evidence" value="ECO:0007669"/>
    <property type="project" value="InterPro"/>
</dbReference>
<dbReference type="PANTHER" id="PTHR44040:SF1">
    <property type="entry name" value="RETINOBLASTOMA-BINDING PROTEIN 5"/>
    <property type="match status" value="1"/>
</dbReference>
<evidence type="ECO:0000256" key="3">
    <source>
        <dbReference type="ARBA" id="ARBA00022737"/>
    </source>
</evidence>
<dbReference type="InterPro" id="IPR036322">
    <property type="entry name" value="WD40_repeat_dom_sf"/>
</dbReference>
<evidence type="ECO:0000256" key="4">
    <source>
        <dbReference type="ARBA" id="ARBA00023242"/>
    </source>
</evidence>
<evidence type="ECO:0000313" key="5">
    <source>
        <dbReference type="EMBL" id="GMR38867.1"/>
    </source>
</evidence>
<accession>A0AAN5CCY9</accession>
<evidence type="ECO:0008006" key="7">
    <source>
        <dbReference type="Google" id="ProtNLM"/>
    </source>
</evidence>
<dbReference type="EMBL" id="BTRK01000002">
    <property type="protein sequence ID" value="GMR38867.1"/>
    <property type="molecule type" value="Genomic_DNA"/>
</dbReference>
<name>A0AAN5CCY9_9BILA</name>